<evidence type="ECO:0000313" key="2">
    <source>
        <dbReference type="EMBL" id="KAF6360908.1"/>
    </source>
</evidence>
<evidence type="ECO:0000313" key="3">
    <source>
        <dbReference type="Proteomes" id="UP000527355"/>
    </source>
</evidence>
<proteinExistence type="predicted"/>
<keyword evidence="3" id="KW-1185">Reference proteome</keyword>
<dbReference type="AlphaFoldDB" id="A0A7J7YGH1"/>
<comment type="caution">
    <text evidence="2">The sequence shown here is derived from an EMBL/GenBank/DDBJ whole genome shotgun (WGS) entry which is preliminary data.</text>
</comment>
<dbReference type="Proteomes" id="UP000527355">
    <property type="component" value="Unassembled WGS sequence"/>
</dbReference>
<gene>
    <name evidence="2" type="ORF">mMyoMyo1_020371</name>
</gene>
<evidence type="ECO:0000256" key="1">
    <source>
        <dbReference type="SAM" id="MobiDB-lite"/>
    </source>
</evidence>
<protein>
    <submittedName>
        <fullName evidence="2">Uncharacterized protein</fullName>
    </submittedName>
</protein>
<organism evidence="2 3">
    <name type="scientific">Myotis myotis</name>
    <name type="common">Greater mouse-eared bat</name>
    <name type="synonym">Vespertilio myotis</name>
    <dbReference type="NCBI Taxonomy" id="51298"/>
    <lineage>
        <taxon>Eukaryota</taxon>
        <taxon>Metazoa</taxon>
        <taxon>Chordata</taxon>
        <taxon>Craniata</taxon>
        <taxon>Vertebrata</taxon>
        <taxon>Euteleostomi</taxon>
        <taxon>Mammalia</taxon>
        <taxon>Eutheria</taxon>
        <taxon>Laurasiatheria</taxon>
        <taxon>Chiroptera</taxon>
        <taxon>Yangochiroptera</taxon>
        <taxon>Vespertilionidae</taxon>
        <taxon>Myotis</taxon>
    </lineage>
</organism>
<feature type="region of interest" description="Disordered" evidence="1">
    <location>
        <begin position="105"/>
        <end position="125"/>
    </location>
</feature>
<dbReference type="VEuPathDB" id="HostDB:GeneID_118653879"/>
<accession>A0A7J7YGH1</accession>
<name>A0A7J7YGH1_MYOMY</name>
<sequence length="125" mass="13487">MFLTFSGIWGHRRGAWKLLSARALSAPTFYSFTGSAPHWSAWSSLLSAQLLLSLRNHSFTTGARTGPGREVFAGAQGAAAKAPLARRTMLRGKSRLNVEWLGYSPGLLLDQGAPPPGRTPRNPGR</sequence>
<dbReference type="EMBL" id="JABWUV010000004">
    <property type="protein sequence ID" value="KAF6360908.1"/>
    <property type="molecule type" value="Genomic_DNA"/>
</dbReference>
<reference evidence="2 3" key="1">
    <citation type="journal article" date="2020" name="Nature">
        <title>Six reference-quality genomes reveal evolution of bat adaptations.</title>
        <authorList>
            <person name="Jebb D."/>
            <person name="Huang Z."/>
            <person name="Pippel M."/>
            <person name="Hughes G.M."/>
            <person name="Lavrichenko K."/>
            <person name="Devanna P."/>
            <person name="Winkler S."/>
            <person name="Jermiin L.S."/>
            <person name="Skirmuntt E.C."/>
            <person name="Katzourakis A."/>
            <person name="Burkitt-Gray L."/>
            <person name="Ray D.A."/>
            <person name="Sullivan K.A.M."/>
            <person name="Roscito J.G."/>
            <person name="Kirilenko B.M."/>
            <person name="Davalos L.M."/>
            <person name="Corthals A.P."/>
            <person name="Power M.L."/>
            <person name="Jones G."/>
            <person name="Ransome R.D."/>
            <person name="Dechmann D.K.N."/>
            <person name="Locatelli A.G."/>
            <person name="Puechmaille S.J."/>
            <person name="Fedrigo O."/>
            <person name="Jarvis E.D."/>
            <person name="Hiller M."/>
            <person name="Vernes S.C."/>
            <person name="Myers E.W."/>
            <person name="Teeling E.C."/>
        </authorList>
    </citation>
    <scope>NUCLEOTIDE SEQUENCE [LARGE SCALE GENOMIC DNA]</scope>
    <source>
        <strain evidence="2">MMyoMyo1</strain>
        <tissue evidence="2">Flight muscle</tissue>
    </source>
</reference>